<reference evidence="1" key="1">
    <citation type="journal article" date="2014" name="Int. J. Syst. Evol. Microbiol.">
        <title>Complete genome sequence of Corynebacterium casei LMG S-19264T (=DSM 44701T), isolated from a smear-ripened cheese.</title>
        <authorList>
            <consortium name="US DOE Joint Genome Institute (JGI-PGF)"/>
            <person name="Walter F."/>
            <person name="Albersmeier A."/>
            <person name="Kalinowski J."/>
            <person name="Ruckert C."/>
        </authorList>
    </citation>
    <scope>NUCLEOTIDE SEQUENCE</scope>
    <source>
        <strain evidence="1">CGMCC 1.15454</strain>
    </source>
</reference>
<name>A0A9W5X7X2_9BACI</name>
<sequence>MGNNSRRGVLLRKKMVQRQDQSEMAGQETAVGHRVIRLDNGMVGHLGNSPDNSMESSFLNILIKIYANAPGREHVSLVFIL</sequence>
<organism evidence="1 2">
    <name type="scientific">Lentibacillus populi</name>
    <dbReference type="NCBI Taxonomy" id="1827502"/>
    <lineage>
        <taxon>Bacteria</taxon>
        <taxon>Bacillati</taxon>
        <taxon>Bacillota</taxon>
        <taxon>Bacilli</taxon>
        <taxon>Bacillales</taxon>
        <taxon>Bacillaceae</taxon>
        <taxon>Lentibacillus</taxon>
    </lineage>
</organism>
<comment type="caution">
    <text evidence="1">The sequence shown here is derived from an EMBL/GenBank/DDBJ whole genome shotgun (WGS) entry which is preliminary data.</text>
</comment>
<dbReference type="EMBL" id="BMJD01000090">
    <property type="protein sequence ID" value="GGB63526.1"/>
    <property type="molecule type" value="Genomic_DNA"/>
</dbReference>
<dbReference type="Proteomes" id="UP000621492">
    <property type="component" value="Unassembled WGS sequence"/>
</dbReference>
<dbReference type="AlphaFoldDB" id="A0A9W5X7X2"/>
<dbReference type="RefSeq" id="WP_188725967.1">
    <property type="nucleotide sequence ID" value="NZ_BMJD01000090.1"/>
</dbReference>
<evidence type="ECO:0000313" key="1">
    <source>
        <dbReference type="EMBL" id="GGB63526.1"/>
    </source>
</evidence>
<reference evidence="1" key="2">
    <citation type="submission" date="2020-09" db="EMBL/GenBank/DDBJ databases">
        <authorList>
            <person name="Sun Q."/>
            <person name="Zhou Y."/>
        </authorList>
    </citation>
    <scope>NUCLEOTIDE SEQUENCE</scope>
    <source>
        <strain evidence="1">CGMCC 1.15454</strain>
    </source>
</reference>
<accession>A0A9W5X7X2</accession>
<protein>
    <submittedName>
        <fullName evidence="1">Uncharacterized protein</fullName>
    </submittedName>
</protein>
<evidence type="ECO:0000313" key="2">
    <source>
        <dbReference type="Proteomes" id="UP000621492"/>
    </source>
</evidence>
<keyword evidence="2" id="KW-1185">Reference proteome</keyword>
<gene>
    <name evidence="1" type="ORF">GCM10011409_45740</name>
</gene>
<proteinExistence type="predicted"/>